<dbReference type="OrthoDB" id="28893at2759"/>
<dbReference type="PANTHER" id="PTHR22768">
    <property type="entry name" value="DNA REPLICATION COMPLEX GINS PROTEIN PSF3"/>
    <property type="match status" value="1"/>
</dbReference>
<evidence type="ECO:0008006" key="3">
    <source>
        <dbReference type="Google" id="ProtNLM"/>
    </source>
</evidence>
<dbReference type="VEuPathDB" id="AmoebaDB:EIN_475940"/>
<dbReference type="EMBL" id="KB206689">
    <property type="protein sequence ID" value="ELP88892.1"/>
    <property type="molecule type" value="Genomic_DNA"/>
</dbReference>
<dbReference type="Gene3D" id="1.20.58.2050">
    <property type="match status" value="1"/>
</dbReference>
<gene>
    <name evidence="1" type="ORF">EIN_475940</name>
</gene>
<evidence type="ECO:0000313" key="2">
    <source>
        <dbReference type="Proteomes" id="UP000014680"/>
    </source>
</evidence>
<organism evidence="1 2">
    <name type="scientific">Entamoeba invadens IP1</name>
    <dbReference type="NCBI Taxonomy" id="370355"/>
    <lineage>
        <taxon>Eukaryota</taxon>
        <taxon>Amoebozoa</taxon>
        <taxon>Evosea</taxon>
        <taxon>Archamoebae</taxon>
        <taxon>Mastigamoebida</taxon>
        <taxon>Entamoebidae</taxon>
        <taxon>Entamoeba</taxon>
    </lineage>
</organism>
<dbReference type="InterPro" id="IPR036224">
    <property type="entry name" value="GINS_bundle-like_dom_sf"/>
</dbReference>
<evidence type="ECO:0000313" key="1">
    <source>
        <dbReference type="EMBL" id="ELP88892.1"/>
    </source>
</evidence>
<dbReference type="InterPro" id="IPR010492">
    <property type="entry name" value="GINS_Psf3"/>
</dbReference>
<dbReference type="Proteomes" id="UP000014680">
    <property type="component" value="Unassembled WGS sequence"/>
</dbReference>
<keyword evidence="2" id="KW-1185">Reference proteome</keyword>
<reference evidence="1 2" key="1">
    <citation type="submission" date="2012-10" db="EMBL/GenBank/DDBJ databases">
        <authorList>
            <person name="Zafar N."/>
            <person name="Inman J."/>
            <person name="Hall N."/>
            <person name="Lorenzi H."/>
            <person name="Caler E."/>
        </authorList>
    </citation>
    <scope>NUCLEOTIDE SEQUENCE [LARGE SCALE GENOMIC DNA]</scope>
    <source>
        <strain evidence="1 2">IP1</strain>
    </source>
</reference>
<sequence>MDGQFLSVLSEEMIIQVQAIEQIQGLGFLDKSKSNTIPSLAIITQTQRSVESGQPEKDDDAIPQGRTFEVPLWLARTLQRNGYVRIVVDSSNNKQYSRQFIKATGDFLKNQPTKSTLSKFPFYFEAGIAIAKEIGDVAMVEELGKLMLDRIKLLYDRAFHINEESTQFVKTLTFHEKELYQTIVEENAEALKVKTARRDVVGKSVFSDQKTTK</sequence>
<dbReference type="InterPro" id="IPR038437">
    <property type="entry name" value="GINS_Psf3_sf"/>
</dbReference>
<dbReference type="SUPFAM" id="SSF160059">
    <property type="entry name" value="PriA/YqbF domain"/>
    <property type="match status" value="1"/>
</dbReference>
<dbReference type="RefSeq" id="XP_004255663.1">
    <property type="nucleotide sequence ID" value="XM_004255615.1"/>
</dbReference>
<name>A0A0A1U7A2_ENTIV</name>
<dbReference type="GO" id="GO:0000811">
    <property type="term" value="C:GINS complex"/>
    <property type="evidence" value="ECO:0007669"/>
    <property type="project" value="TreeGrafter"/>
</dbReference>
<proteinExistence type="predicted"/>
<dbReference type="GO" id="GO:1902975">
    <property type="term" value="P:mitotic DNA replication initiation"/>
    <property type="evidence" value="ECO:0007669"/>
    <property type="project" value="TreeGrafter"/>
</dbReference>
<dbReference type="SUPFAM" id="SSF158573">
    <property type="entry name" value="GINS helical bundle-like"/>
    <property type="match status" value="1"/>
</dbReference>
<dbReference type="PANTHER" id="PTHR22768:SF0">
    <property type="entry name" value="DNA REPLICATION COMPLEX GINS PROTEIN PSF3"/>
    <property type="match status" value="1"/>
</dbReference>
<accession>A0A0A1U7A2</accession>
<dbReference type="GeneID" id="14887856"/>
<dbReference type="KEGG" id="eiv:EIN_475940"/>
<dbReference type="AlphaFoldDB" id="A0A0A1U7A2"/>
<protein>
    <recommendedName>
        <fullName evidence="3">GINS subunit domain-containing protein</fullName>
    </recommendedName>
</protein>